<evidence type="ECO:0000313" key="1">
    <source>
        <dbReference type="Proteomes" id="UP000887572"/>
    </source>
</evidence>
<dbReference type="AlphaFoldDB" id="A0A914HP95"/>
<keyword evidence="1" id="KW-1185">Reference proteome</keyword>
<protein>
    <submittedName>
        <fullName evidence="2">Transposase</fullName>
    </submittedName>
</protein>
<dbReference type="WBParaSite" id="Gr19_v10_g3388.t1">
    <property type="protein sequence ID" value="Gr19_v10_g3388.t1"/>
    <property type="gene ID" value="Gr19_v10_g3388"/>
</dbReference>
<accession>A0A914HP95</accession>
<proteinExistence type="predicted"/>
<dbReference type="Proteomes" id="UP000887572">
    <property type="component" value="Unplaced"/>
</dbReference>
<evidence type="ECO:0000313" key="2">
    <source>
        <dbReference type="WBParaSite" id="Gr19_v10_g3388.t1"/>
    </source>
</evidence>
<name>A0A914HP95_GLORO</name>
<reference evidence="2" key="1">
    <citation type="submission" date="2022-11" db="UniProtKB">
        <authorList>
            <consortium name="WormBaseParasite"/>
        </authorList>
    </citation>
    <scope>IDENTIFICATION</scope>
</reference>
<sequence length="176" mass="20421">MPITKSTGRTPKLDKLNPIQLISLDKLDPIQLIRIFLSQSLITLIMLKMSEDKFDQMKAELTRAGFKNSYHQEIDETVAKELGVTFRTIYTWKKEFGQTKQHKHSHSEQMELMKRYYKIKGKKTKISDEEIAKMLKIRGSTLYRWKKQFHPNSVDGHSVEVNAAANVHEIGNSNSQ</sequence>
<organism evidence="1 2">
    <name type="scientific">Globodera rostochiensis</name>
    <name type="common">Golden nematode worm</name>
    <name type="synonym">Heterodera rostochiensis</name>
    <dbReference type="NCBI Taxonomy" id="31243"/>
    <lineage>
        <taxon>Eukaryota</taxon>
        <taxon>Metazoa</taxon>
        <taxon>Ecdysozoa</taxon>
        <taxon>Nematoda</taxon>
        <taxon>Chromadorea</taxon>
        <taxon>Rhabditida</taxon>
        <taxon>Tylenchina</taxon>
        <taxon>Tylenchomorpha</taxon>
        <taxon>Tylenchoidea</taxon>
        <taxon>Heteroderidae</taxon>
        <taxon>Heteroderinae</taxon>
        <taxon>Globodera</taxon>
    </lineage>
</organism>